<dbReference type="PROSITE" id="PS00028">
    <property type="entry name" value="ZINC_FINGER_C2H2_1"/>
    <property type="match status" value="2"/>
</dbReference>
<dbReference type="PROSITE" id="PS50157">
    <property type="entry name" value="ZINC_FINGER_C2H2_2"/>
    <property type="match status" value="2"/>
</dbReference>
<comment type="caution">
    <text evidence="7">The sequence shown here is derived from an EMBL/GenBank/DDBJ whole genome shotgun (WGS) entry which is preliminary data.</text>
</comment>
<accession>A0ABP9ZB05</accession>
<feature type="domain" description="C2H2-type" evidence="6">
    <location>
        <begin position="258"/>
        <end position="286"/>
    </location>
</feature>
<feature type="region of interest" description="Disordered" evidence="5">
    <location>
        <begin position="135"/>
        <end position="220"/>
    </location>
</feature>
<sequence length="314" mass="36633">MNIDQNNFPYRVTPNGFRHLPNDPHNLIRSGAAYKRNSIIMMYPSFFQGNEFHTIDPRLITKQPIDDHDSPCSSNEYFSGNNSLPYDNYINSENLYTNIFQDIISQDSVSVDHFTANEHVPLTLNGDPNVFTDEIFGVGSPLSSAEDEVEKEVEEEVKVDEEVEEEVEEEEKEEEEEEEEEREEEEKEEEEEEEMEVEEVQPVSSRKRKAEESSTSTKRRKKVAAKVFQCPFCEHSSTRKYNLTTHVKTHDMSRVKEFTCSQCQKGFDRRHDRNRHMATVHRLESTHVCNHCPAHFSRGDALSRHLIREHGYND</sequence>
<evidence type="ECO:0000256" key="4">
    <source>
        <dbReference type="PROSITE-ProRule" id="PRU00042"/>
    </source>
</evidence>
<reference evidence="7 8" key="1">
    <citation type="submission" date="2024-04" db="EMBL/GenBank/DDBJ databases">
        <title>genome sequences of Mucor flavus KT1a and Helicostylum pulchrum KT1b strains isolated from the surface of a dry-aged beef.</title>
        <authorList>
            <person name="Toyotome T."/>
            <person name="Hosono M."/>
            <person name="Torimaru M."/>
            <person name="Fukuda K."/>
            <person name="Mikami N."/>
        </authorList>
    </citation>
    <scope>NUCLEOTIDE SEQUENCE [LARGE SCALE GENOMIC DNA]</scope>
    <source>
        <strain evidence="7 8">KT1a</strain>
    </source>
</reference>
<dbReference type="Proteomes" id="UP001473302">
    <property type="component" value="Unassembled WGS sequence"/>
</dbReference>
<keyword evidence="1" id="KW-0479">Metal-binding</keyword>
<evidence type="ECO:0000256" key="3">
    <source>
        <dbReference type="ARBA" id="ARBA00022833"/>
    </source>
</evidence>
<keyword evidence="8" id="KW-1185">Reference proteome</keyword>
<dbReference type="SMART" id="SM00355">
    <property type="entry name" value="ZnF_C2H2"/>
    <property type="match status" value="3"/>
</dbReference>
<name>A0ABP9ZB05_9FUNG</name>
<dbReference type="Pfam" id="PF00096">
    <property type="entry name" value="zf-C2H2"/>
    <property type="match status" value="2"/>
</dbReference>
<dbReference type="PANTHER" id="PTHR23235">
    <property type="entry name" value="KRUEPPEL-LIKE TRANSCRIPTION FACTOR"/>
    <property type="match status" value="1"/>
</dbReference>
<organism evidence="7 8">
    <name type="scientific">Mucor flavus</name>
    <dbReference type="NCBI Taxonomy" id="439312"/>
    <lineage>
        <taxon>Eukaryota</taxon>
        <taxon>Fungi</taxon>
        <taxon>Fungi incertae sedis</taxon>
        <taxon>Mucoromycota</taxon>
        <taxon>Mucoromycotina</taxon>
        <taxon>Mucoromycetes</taxon>
        <taxon>Mucorales</taxon>
        <taxon>Mucorineae</taxon>
        <taxon>Mucoraceae</taxon>
        <taxon>Mucor</taxon>
    </lineage>
</organism>
<dbReference type="Gene3D" id="3.30.160.60">
    <property type="entry name" value="Classic Zinc Finger"/>
    <property type="match status" value="2"/>
</dbReference>
<evidence type="ECO:0000259" key="6">
    <source>
        <dbReference type="PROSITE" id="PS50157"/>
    </source>
</evidence>
<dbReference type="SUPFAM" id="SSF57667">
    <property type="entry name" value="beta-beta-alpha zinc fingers"/>
    <property type="match status" value="2"/>
</dbReference>
<feature type="domain" description="C2H2-type" evidence="6">
    <location>
        <begin position="228"/>
        <end position="255"/>
    </location>
</feature>
<dbReference type="PANTHER" id="PTHR23235:SF120">
    <property type="entry name" value="KRUPPEL-LIKE FACTOR 15"/>
    <property type="match status" value="1"/>
</dbReference>
<keyword evidence="3" id="KW-0862">Zinc</keyword>
<feature type="compositionally biased region" description="Acidic residues" evidence="5">
    <location>
        <begin position="145"/>
        <end position="199"/>
    </location>
</feature>
<proteinExistence type="predicted"/>
<keyword evidence="2 4" id="KW-0863">Zinc-finger</keyword>
<evidence type="ECO:0000313" key="7">
    <source>
        <dbReference type="EMBL" id="GAA5816300.1"/>
    </source>
</evidence>
<evidence type="ECO:0000313" key="8">
    <source>
        <dbReference type="Proteomes" id="UP001473302"/>
    </source>
</evidence>
<evidence type="ECO:0000256" key="2">
    <source>
        <dbReference type="ARBA" id="ARBA00022771"/>
    </source>
</evidence>
<protein>
    <recommendedName>
        <fullName evidence="6">C2H2-type domain-containing protein</fullName>
    </recommendedName>
</protein>
<dbReference type="InterPro" id="IPR036236">
    <property type="entry name" value="Znf_C2H2_sf"/>
</dbReference>
<evidence type="ECO:0000256" key="1">
    <source>
        <dbReference type="ARBA" id="ARBA00022723"/>
    </source>
</evidence>
<evidence type="ECO:0000256" key="5">
    <source>
        <dbReference type="SAM" id="MobiDB-lite"/>
    </source>
</evidence>
<dbReference type="InterPro" id="IPR013087">
    <property type="entry name" value="Znf_C2H2_type"/>
</dbReference>
<dbReference type="EMBL" id="BAABUK010000031">
    <property type="protein sequence ID" value="GAA5816300.1"/>
    <property type="molecule type" value="Genomic_DNA"/>
</dbReference>
<gene>
    <name evidence="7" type="ORF">MFLAVUS_009826</name>
</gene>